<reference evidence="3" key="1">
    <citation type="submission" date="2017-09" db="EMBL/GenBank/DDBJ databases">
        <title>Depth-based differentiation of microbial function through sediment-hosted aquifers and enrichment of novel symbionts in the deep terrestrial subsurface.</title>
        <authorList>
            <person name="Probst A.J."/>
            <person name="Ladd B."/>
            <person name="Jarett J.K."/>
            <person name="Geller-Mcgrath D.E."/>
            <person name="Sieber C.M.K."/>
            <person name="Emerson J.B."/>
            <person name="Anantharaman K."/>
            <person name="Thomas B.C."/>
            <person name="Malmstrom R."/>
            <person name="Stieglmeier M."/>
            <person name="Klingl A."/>
            <person name="Woyke T."/>
            <person name="Ryan C.M."/>
            <person name="Banfield J.F."/>
        </authorList>
    </citation>
    <scope>NUCLEOTIDE SEQUENCE [LARGE SCALE GENOMIC DNA]</scope>
</reference>
<dbReference type="InterPro" id="IPR035901">
    <property type="entry name" value="GIY-YIG_endonuc_sf"/>
</dbReference>
<dbReference type="InterPro" id="IPR000305">
    <property type="entry name" value="GIY-YIG_endonuc"/>
</dbReference>
<dbReference type="Proteomes" id="UP000228920">
    <property type="component" value="Unassembled WGS sequence"/>
</dbReference>
<protein>
    <submittedName>
        <fullName evidence="2">Excinuclease ABC subunit C</fullName>
    </submittedName>
</protein>
<name>A0A2M7TIJ8_UNCKA</name>
<evidence type="ECO:0000313" key="3">
    <source>
        <dbReference type="Proteomes" id="UP000228920"/>
    </source>
</evidence>
<dbReference type="PROSITE" id="PS50164">
    <property type="entry name" value="GIY_YIG"/>
    <property type="match status" value="1"/>
</dbReference>
<gene>
    <name evidence="2" type="ORF">COY32_04105</name>
</gene>
<proteinExistence type="predicted"/>
<dbReference type="AlphaFoldDB" id="A0A2M7TIJ8"/>
<evidence type="ECO:0000313" key="2">
    <source>
        <dbReference type="EMBL" id="PIZ46110.1"/>
    </source>
</evidence>
<comment type="caution">
    <text evidence="2">The sequence shown here is derived from an EMBL/GenBank/DDBJ whole genome shotgun (WGS) entry which is preliminary data.</text>
</comment>
<sequence>MNYYYVSVLHNIEKDFTYIGYSSNLKQRIEYHKAHKVKSTKNHTPLTLVFYEAYIMKSDAKRREKYLKTNKGRTTVMTMLKDYFDNRLTSQ</sequence>
<evidence type="ECO:0000259" key="1">
    <source>
        <dbReference type="PROSITE" id="PS50164"/>
    </source>
</evidence>
<dbReference type="Gene3D" id="3.40.1440.10">
    <property type="entry name" value="GIY-YIG endonuclease"/>
    <property type="match status" value="1"/>
</dbReference>
<dbReference type="SUPFAM" id="SSF82771">
    <property type="entry name" value="GIY-YIG endonuclease"/>
    <property type="match status" value="1"/>
</dbReference>
<accession>A0A2M7TIJ8</accession>
<dbReference type="Pfam" id="PF01541">
    <property type="entry name" value="GIY-YIG"/>
    <property type="match status" value="1"/>
</dbReference>
<dbReference type="EMBL" id="PFNL01000112">
    <property type="protein sequence ID" value="PIZ46110.1"/>
    <property type="molecule type" value="Genomic_DNA"/>
</dbReference>
<feature type="domain" description="GIY-YIG" evidence="1">
    <location>
        <begin position="2"/>
        <end position="77"/>
    </location>
</feature>
<organism evidence="2 3">
    <name type="scientific">candidate division WWE3 bacterium CG_4_10_14_0_2_um_filter_41_14</name>
    <dbReference type="NCBI Taxonomy" id="1975072"/>
    <lineage>
        <taxon>Bacteria</taxon>
        <taxon>Katanobacteria</taxon>
    </lineage>
</organism>